<evidence type="ECO:0000313" key="2">
    <source>
        <dbReference type="EMBL" id="MBE1508814.1"/>
    </source>
</evidence>
<dbReference type="PRINTS" id="PR00625">
    <property type="entry name" value="JDOMAIN"/>
</dbReference>
<evidence type="ECO:0000313" key="3">
    <source>
        <dbReference type="Proteomes" id="UP000620262"/>
    </source>
</evidence>
<dbReference type="SMART" id="SM00271">
    <property type="entry name" value="DnaJ"/>
    <property type="match status" value="1"/>
</dbReference>
<organism evidence="2 3">
    <name type="scientific">Rhizobium viscosum</name>
    <name type="common">Arthrobacter viscosus</name>
    <dbReference type="NCBI Taxonomy" id="1673"/>
    <lineage>
        <taxon>Bacteria</taxon>
        <taxon>Pseudomonadati</taxon>
        <taxon>Pseudomonadota</taxon>
        <taxon>Alphaproteobacteria</taxon>
        <taxon>Hyphomicrobiales</taxon>
        <taxon>Rhizobiaceae</taxon>
        <taxon>Rhizobium/Agrobacterium group</taxon>
        <taxon>Rhizobium</taxon>
    </lineage>
</organism>
<gene>
    <name evidence="2" type="ORF">H4W29_006059</name>
</gene>
<dbReference type="Proteomes" id="UP000620262">
    <property type="component" value="Unassembled WGS sequence"/>
</dbReference>
<reference evidence="2 3" key="1">
    <citation type="submission" date="2020-10" db="EMBL/GenBank/DDBJ databases">
        <title>Sequencing the genomes of 1000 actinobacteria strains.</title>
        <authorList>
            <person name="Klenk H.-P."/>
        </authorList>
    </citation>
    <scope>NUCLEOTIDE SEQUENCE [LARGE SCALE GENOMIC DNA]</scope>
    <source>
        <strain evidence="2 3">DSM 7307</strain>
    </source>
</reference>
<protein>
    <submittedName>
        <fullName evidence="2">DnaJ-class molecular chaperone</fullName>
    </submittedName>
</protein>
<comment type="caution">
    <text evidence="2">The sequence shown here is derived from an EMBL/GenBank/DDBJ whole genome shotgun (WGS) entry which is preliminary data.</text>
</comment>
<dbReference type="Pfam" id="PF00226">
    <property type="entry name" value="DnaJ"/>
    <property type="match status" value="1"/>
</dbReference>
<dbReference type="EMBL" id="JADBEC010000002">
    <property type="protein sequence ID" value="MBE1508814.1"/>
    <property type="molecule type" value="Genomic_DNA"/>
</dbReference>
<proteinExistence type="predicted"/>
<dbReference type="CDD" id="cd10747">
    <property type="entry name" value="DnaJ_C"/>
    <property type="match status" value="1"/>
</dbReference>
<dbReference type="PANTHER" id="PTHR43096:SF10">
    <property type="entry name" value="CHAPERONE PROTEIN DNAJ A6, CHLOROPLASTIC"/>
    <property type="match status" value="1"/>
</dbReference>
<dbReference type="InterPro" id="IPR008971">
    <property type="entry name" value="HSP40/DnaJ_pept-bd"/>
</dbReference>
<accession>A0ABR9J044</accession>
<feature type="domain" description="J" evidence="1">
    <location>
        <begin position="4"/>
        <end position="69"/>
    </location>
</feature>
<dbReference type="InterPro" id="IPR002939">
    <property type="entry name" value="DnaJ_C"/>
</dbReference>
<dbReference type="PANTHER" id="PTHR43096">
    <property type="entry name" value="DNAJ HOMOLOG 1, MITOCHONDRIAL-RELATED"/>
    <property type="match status" value="1"/>
</dbReference>
<dbReference type="InterPro" id="IPR018253">
    <property type="entry name" value="DnaJ_domain_CS"/>
</dbReference>
<dbReference type="SUPFAM" id="SSF46565">
    <property type="entry name" value="Chaperone J-domain"/>
    <property type="match status" value="1"/>
</dbReference>
<dbReference type="PROSITE" id="PS50076">
    <property type="entry name" value="DNAJ_2"/>
    <property type="match status" value="1"/>
</dbReference>
<evidence type="ECO:0000259" key="1">
    <source>
        <dbReference type="PROSITE" id="PS50076"/>
    </source>
</evidence>
<sequence>MSQDPYELLGVKRDATQKEIQGAFRKLAKKLHPDLNPGDKKAETKFKEISAAYEILSDEEKRSRFDRGEIDITGAEQAPRSYYRDYSSSSDPGGTYHNSAGFADFADADDLFASFFSRRAGGGSAGGQFRARGQDRRFSMEVDFLDAVNGTQTQVKLSDGPALDVKIPPGTRDGQTLRLRGKGEPGFGGGLAGDALIDIHVRPHRFFTRDGDDIRLDLPITLREAVLGGKVRVPTPSGPVNLTLPANSSSGKVLRLKGKGVAKRGGDAGDVYVTLKIMLPEQPDEQLTAFAKDWAAADTQDPRKNMET</sequence>
<dbReference type="InterPro" id="IPR001623">
    <property type="entry name" value="DnaJ_domain"/>
</dbReference>
<dbReference type="Gene3D" id="1.10.287.110">
    <property type="entry name" value="DnaJ domain"/>
    <property type="match status" value="1"/>
</dbReference>
<dbReference type="CDD" id="cd06257">
    <property type="entry name" value="DnaJ"/>
    <property type="match status" value="1"/>
</dbReference>
<dbReference type="Pfam" id="PF01556">
    <property type="entry name" value="DnaJ_C"/>
    <property type="match status" value="1"/>
</dbReference>
<name>A0ABR9J044_RHIVS</name>
<dbReference type="InterPro" id="IPR036869">
    <property type="entry name" value="J_dom_sf"/>
</dbReference>
<dbReference type="RefSeq" id="WP_192732351.1">
    <property type="nucleotide sequence ID" value="NZ_BAAAVL010000011.1"/>
</dbReference>
<keyword evidence="3" id="KW-1185">Reference proteome</keyword>
<dbReference type="SUPFAM" id="SSF49493">
    <property type="entry name" value="HSP40/DnaJ peptide-binding domain"/>
    <property type="match status" value="2"/>
</dbReference>
<dbReference type="PROSITE" id="PS00636">
    <property type="entry name" value="DNAJ_1"/>
    <property type="match status" value="1"/>
</dbReference>
<dbReference type="Gene3D" id="2.60.260.20">
    <property type="entry name" value="Urease metallochaperone UreE, N-terminal domain"/>
    <property type="match status" value="2"/>
</dbReference>